<name>A0ABD3HAH5_9MARC</name>
<organism evidence="3 4">
    <name type="scientific">Riccia sorocarpa</name>
    <dbReference type="NCBI Taxonomy" id="122646"/>
    <lineage>
        <taxon>Eukaryota</taxon>
        <taxon>Viridiplantae</taxon>
        <taxon>Streptophyta</taxon>
        <taxon>Embryophyta</taxon>
        <taxon>Marchantiophyta</taxon>
        <taxon>Marchantiopsida</taxon>
        <taxon>Marchantiidae</taxon>
        <taxon>Marchantiales</taxon>
        <taxon>Ricciaceae</taxon>
        <taxon>Riccia</taxon>
    </lineage>
</organism>
<feature type="coiled-coil region" evidence="2">
    <location>
        <begin position="316"/>
        <end position="375"/>
    </location>
</feature>
<dbReference type="CDD" id="cd05327">
    <property type="entry name" value="retinol-DH_like_SDR_c_like"/>
    <property type="match status" value="1"/>
</dbReference>
<dbReference type="SUPFAM" id="SSF51735">
    <property type="entry name" value="NAD(P)-binding Rossmann-fold domains"/>
    <property type="match status" value="1"/>
</dbReference>
<dbReference type="Proteomes" id="UP001633002">
    <property type="component" value="Unassembled WGS sequence"/>
</dbReference>
<protein>
    <submittedName>
        <fullName evidence="3">Uncharacterized protein</fullName>
    </submittedName>
</protein>
<evidence type="ECO:0000256" key="2">
    <source>
        <dbReference type="SAM" id="Coils"/>
    </source>
</evidence>
<dbReference type="EMBL" id="JBJQOH010000004">
    <property type="protein sequence ID" value="KAL3688518.1"/>
    <property type="molecule type" value="Genomic_DNA"/>
</dbReference>
<dbReference type="InterPro" id="IPR036291">
    <property type="entry name" value="NAD(P)-bd_dom_sf"/>
</dbReference>
<dbReference type="PANTHER" id="PTHR48476:SF1">
    <property type="entry name" value="SHORT-CHAIN DEHYDROGENASE TIC 32, CHLOROPLASTIC-LIKE"/>
    <property type="match status" value="1"/>
</dbReference>
<dbReference type="Gene3D" id="3.40.50.720">
    <property type="entry name" value="NAD(P)-binding Rossmann-like Domain"/>
    <property type="match status" value="1"/>
</dbReference>
<keyword evidence="2" id="KW-0175">Coiled coil</keyword>
<dbReference type="PRINTS" id="PR00081">
    <property type="entry name" value="GDHRDH"/>
</dbReference>
<evidence type="ECO:0000313" key="3">
    <source>
        <dbReference type="EMBL" id="KAL3688518.1"/>
    </source>
</evidence>
<dbReference type="PRINTS" id="PR00080">
    <property type="entry name" value="SDRFAMILY"/>
</dbReference>
<evidence type="ECO:0000313" key="4">
    <source>
        <dbReference type="Proteomes" id="UP001633002"/>
    </source>
</evidence>
<evidence type="ECO:0000256" key="1">
    <source>
        <dbReference type="RuleBase" id="RU000363"/>
    </source>
</evidence>
<proteinExistence type="inferred from homology"/>
<dbReference type="InterPro" id="IPR002347">
    <property type="entry name" value="SDR_fam"/>
</dbReference>
<accession>A0ABD3HAH5</accession>
<comment type="similarity">
    <text evidence="1">Belongs to the short-chain dehydrogenases/reductases (SDR) family.</text>
</comment>
<gene>
    <name evidence="3" type="ORF">R1sor_014827</name>
</gene>
<dbReference type="AlphaFoldDB" id="A0ABD3HAH5"/>
<comment type="caution">
    <text evidence="3">The sequence shown here is derived from an EMBL/GenBank/DDBJ whole genome shotgun (WGS) entry which is preliminary data.</text>
</comment>
<keyword evidence="4" id="KW-1185">Reference proteome</keyword>
<dbReference type="InterPro" id="IPR055280">
    <property type="entry name" value="TIC32"/>
</dbReference>
<sequence>MAWSWIRRKDPEGVFGASSTAEEVTAGADAWGLVAVVTGGTSGLGLETLKTLALRGVRVFLAARNMERAAEVRAEILLKLPAGKIDLLQIDLSSLLSVRRAAEEFLSLNIPLNLLVNNAGMTTNKFRLTKDGIEEQFATNYLGPYLFTQLLLNKMKATASECGREGRIVNLSSMAHKSSYKMGMSFKTLRTSDGYDWLASYGQSKLAVVLHTKELSKRLQDEGANVTINSVDPGAISTNLLREVGTAIKLFSAVYVGLLGKDISCGAATQCYVSLNPAVNGVSGEYFEDCKTMAEAEGSRNRRGQKRKSPEEAQYMEKVRERMTHLELENKFLEERVKILEAEVREHRLKYNDLKRDLRWSEEALERERKALAEDQTWKKLAEDILVKQRILLDEKKAWRRSQRDAAEGS</sequence>
<dbReference type="Pfam" id="PF00106">
    <property type="entry name" value="adh_short"/>
    <property type="match status" value="1"/>
</dbReference>
<dbReference type="PANTHER" id="PTHR48476">
    <property type="entry name" value="SHORT-CHAIN DEHYDROGENASE TIC 32, CHLOROPLASTIC-LIKE"/>
    <property type="match status" value="1"/>
</dbReference>
<reference evidence="3 4" key="1">
    <citation type="submission" date="2024-09" db="EMBL/GenBank/DDBJ databases">
        <title>Chromosome-scale assembly of Riccia sorocarpa.</title>
        <authorList>
            <person name="Paukszto L."/>
        </authorList>
    </citation>
    <scope>NUCLEOTIDE SEQUENCE [LARGE SCALE GENOMIC DNA]</scope>
    <source>
        <strain evidence="3">LP-2024</strain>
        <tissue evidence="3">Aerial parts of the thallus</tissue>
    </source>
</reference>